<dbReference type="GO" id="GO:0003735">
    <property type="term" value="F:structural constituent of ribosome"/>
    <property type="evidence" value="ECO:0007669"/>
    <property type="project" value="InterPro"/>
</dbReference>
<feature type="binding site" evidence="10">
    <location>
        <position position="114"/>
    </location>
    <ligand>
        <name>ATP</name>
        <dbReference type="ChEBI" id="CHEBI:30616"/>
    </ligand>
</feature>
<dbReference type="InterPro" id="IPR027417">
    <property type="entry name" value="P-loop_NTPase"/>
</dbReference>
<feature type="binding site" evidence="10">
    <location>
        <position position="20"/>
    </location>
    <ligand>
        <name>ATP</name>
        <dbReference type="ChEBI" id="CHEBI:30616"/>
    </ligand>
</feature>
<name>A0A833S5X4_9HYME</name>
<keyword evidence="5 10" id="KW-0808">Transferase</keyword>
<comment type="catalytic activity">
    <reaction evidence="10">
        <text>ATP + H2O = ADP + phosphate + H(+)</text>
        <dbReference type="Rhea" id="RHEA:13065"/>
        <dbReference type="ChEBI" id="CHEBI:15377"/>
        <dbReference type="ChEBI" id="CHEBI:15378"/>
        <dbReference type="ChEBI" id="CHEBI:30616"/>
        <dbReference type="ChEBI" id="CHEBI:43474"/>
        <dbReference type="ChEBI" id="CHEBI:456216"/>
    </reaction>
</comment>
<evidence type="ECO:0000256" key="6">
    <source>
        <dbReference type="ARBA" id="ARBA00022741"/>
    </source>
</evidence>
<dbReference type="GO" id="GO:0019843">
    <property type="term" value="F:rRNA binding"/>
    <property type="evidence" value="ECO:0007669"/>
    <property type="project" value="InterPro"/>
</dbReference>
<feature type="binding site" evidence="10">
    <location>
        <position position="21"/>
    </location>
    <ligand>
        <name>ATP</name>
        <dbReference type="ChEBI" id="CHEBI:30616"/>
    </ligand>
</feature>
<dbReference type="InterPro" id="IPR035980">
    <property type="entry name" value="Ribosomal_bS6_sf"/>
</dbReference>
<dbReference type="GO" id="GO:0005840">
    <property type="term" value="C:ribosome"/>
    <property type="evidence" value="ECO:0007669"/>
    <property type="project" value="InterPro"/>
</dbReference>
<evidence type="ECO:0000313" key="11">
    <source>
        <dbReference type="EMBL" id="KAF3426996.1"/>
    </source>
</evidence>
<reference evidence="11" key="1">
    <citation type="submission" date="2019-11" db="EMBL/GenBank/DDBJ databases">
        <title>The nuclear and mitochondrial genomes of Frieseomelitta varia - a highly eusocial stingless bee (Meliponini) with a permanently sterile worker caste.</title>
        <authorList>
            <person name="Freitas F.C.P."/>
            <person name="Lourenco A.P."/>
            <person name="Nunes F.M.F."/>
            <person name="Paschoal A.R."/>
            <person name="Abreu F.C.P."/>
            <person name="Barbin F.O."/>
            <person name="Bataglia L."/>
            <person name="Cardoso-Junior C.A.M."/>
            <person name="Cervoni M.S."/>
            <person name="Silva S.R."/>
            <person name="Dalarmi F."/>
            <person name="Del Lama M.A."/>
            <person name="Depintor T.S."/>
            <person name="Ferreira K.M."/>
            <person name="Goria P.S."/>
            <person name="Jaskot M.C."/>
            <person name="Lago D.C."/>
            <person name="Luna-Lucena D."/>
            <person name="Moda L.M."/>
            <person name="Nascimento L."/>
            <person name="Pedrino M."/>
            <person name="Rabico F.O."/>
            <person name="Sanches F.C."/>
            <person name="Santos D.E."/>
            <person name="Santos C.G."/>
            <person name="Vieira J."/>
            <person name="Lopes T.F."/>
            <person name="Barchuk A.R."/>
            <person name="Hartfelder K."/>
            <person name="Simoes Z.L.P."/>
            <person name="Bitondi M.M.G."/>
            <person name="Pinheiro D.G."/>
        </authorList>
    </citation>
    <scope>NUCLEOTIDE SEQUENCE</scope>
    <source>
        <strain evidence="11">USP_RPSP 00005682</strain>
        <tissue evidence="11">Whole individual</tissue>
    </source>
</reference>
<dbReference type="EC" id="2.7.4.3" evidence="10"/>
<dbReference type="GO" id="GO:0005737">
    <property type="term" value="C:cytoplasm"/>
    <property type="evidence" value="ECO:0007669"/>
    <property type="project" value="UniProtKB-SubCell"/>
</dbReference>
<sequence length="256" mass="29543">MIDMDRNFPNILVTGTPGVGKSLMSRILSEKTGLTWIDVSKFAIEKECLEGYDEVYQCPILDEDKLLNEMEPLMCEGGKIVDYHGADFFPERWFDIVFVLRTDNTILYDRLRDRGYTGKKLEDNIDCEIFQTILEEARNMPTYEMPLLLRLASKAEYATTLKNVANSIFETGGFIRKIENWGNKELPCKAIAHGKTNTHAGHFMFCFDMPPSKLLRLEDDCKRNIGIIRVKIYKQNEPCSNIQCTLHEELLPPPYR</sequence>
<evidence type="ECO:0000256" key="10">
    <source>
        <dbReference type="HAMAP-Rule" id="MF_03173"/>
    </source>
</evidence>
<accession>A0A833S5X4</accession>
<feature type="binding site" evidence="10">
    <location>
        <position position="18"/>
    </location>
    <ligand>
        <name>ATP</name>
        <dbReference type="ChEBI" id="CHEBI:30616"/>
    </ligand>
</feature>
<organism evidence="11 12">
    <name type="scientific">Frieseomelitta varia</name>
    <dbReference type="NCBI Taxonomy" id="561572"/>
    <lineage>
        <taxon>Eukaryota</taxon>
        <taxon>Metazoa</taxon>
        <taxon>Ecdysozoa</taxon>
        <taxon>Arthropoda</taxon>
        <taxon>Hexapoda</taxon>
        <taxon>Insecta</taxon>
        <taxon>Pterygota</taxon>
        <taxon>Neoptera</taxon>
        <taxon>Endopterygota</taxon>
        <taxon>Hymenoptera</taxon>
        <taxon>Apocrita</taxon>
        <taxon>Aculeata</taxon>
        <taxon>Apoidea</taxon>
        <taxon>Anthophila</taxon>
        <taxon>Apidae</taxon>
        <taxon>Frieseomelitta</taxon>
    </lineage>
</organism>
<evidence type="ECO:0000256" key="5">
    <source>
        <dbReference type="ARBA" id="ARBA00022679"/>
    </source>
</evidence>
<keyword evidence="6 10" id="KW-0547">Nucleotide-binding</keyword>
<evidence type="ECO:0000256" key="2">
    <source>
        <dbReference type="ARBA" id="ARBA00022490"/>
    </source>
</evidence>
<dbReference type="GO" id="GO:0042274">
    <property type="term" value="P:ribosomal small subunit biogenesis"/>
    <property type="evidence" value="ECO:0007669"/>
    <property type="project" value="UniProtKB-UniRule"/>
</dbReference>
<evidence type="ECO:0000256" key="9">
    <source>
        <dbReference type="ARBA" id="ARBA00023242"/>
    </source>
</evidence>
<keyword evidence="7 10" id="KW-0418">Kinase</keyword>
<dbReference type="FunFam" id="3.40.50.300:FF:000372">
    <property type="entry name" value="Adenylate kinase isoenzyme 6 homolog"/>
    <property type="match status" value="1"/>
</dbReference>
<comment type="function">
    <text evidence="10">Broad-specificity nucleoside monophosphate (NMP) kinase that catalyzes the reversible transfer of the terminal phosphate group between nucleoside triphosphates and monophosphates. Has also ATPase activity. Involved in the late cytoplasmic maturation steps of the 40S ribosomal particles, specifically 18S rRNA maturation. While NMP activity is not required for ribosome maturation, ATPase activity is. Associates transiently with small ribosomal subunit protein uS11. ATP hydrolysis breaks the interaction with uS11. May temporarily remove uS11 from the ribosome to enable a conformational change of the ribosomal RNA that is needed for the final maturation step of the small ribosomal subunit. Its NMP activity may have a role in nuclear energy homeostasis.</text>
</comment>
<dbReference type="GO" id="GO:0006412">
    <property type="term" value="P:translation"/>
    <property type="evidence" value="ECO:0007669"/>
    <property type="project" value="InterPro"/>
</dbReference>
<keyword evidence="2 10" id="KW-0963">Cytoplasm</keyword>
<comment type="subcellular location">
    <subcellularLocation>
        <location evidence="10">Cytoplasm</location>
    </subcellularLocation>
    <subcellularLocation>
        <location evidence="10">Nucleus</location>
    </subcellularLocation>
</comment>
<dbReference type="SUPFAM" id="SSF54995">
    <property type="entry name" value="Ribosomal protein S6"/>
    <property type="match status" value="1"/>
</dbReference>
<feature type="binding site" evidence="10">
    <location>
        <position position="22"/>
    </location>
    <ligand>
        <name>ATP</name>
        <dbReference type="ChEBI" id="CHEBI:30616"/>
    </ligand>
</feature>
<evidence type="ECO:0000256" key="4">
    <source>
        <dbReference type="ARBA" id="ARBA00022552"/>
    </source>
</evidence>
<dbReference type="GO" id="GO:0005634">
    <property type="term" value="C:nucleus"/>
    <property type="evidence" value="ECO:0007669"/>
    <property type="project" value="UniProtKB-SubCell"/>
</dbReference>
<dbReference type="PANTHER" id="PTHR12595">
    <property type="entry name" value="POS9-ACTIVATING FACTOR FAP7-RELATED"/>
    <property type="match status" value="1"/>
</dbReference>
<dbReference type="HAMAP" id="MF_00039">
    <property type="entry name" value="Adenylate_kinase_AK6"/>
    <property type="match status" value="1"/>
</dbReference>
<comment type="catalytic activity">
    <reaction evidence="1 10">
        <text>AMP + ATP = 2 ADP</text>
        <dbReference type="Rhea" id="RHEA:12973"/>
        <dbReference type="ChEBI" id="CHEBI:30616"/>
        <dbReference type="ChEBI" id="CHEBI:456215"/>
        <dbReference type="ChEBI" id="CHEBI:456216"/>
        <dbReference type="EC" id="2.7.4.3"/>
    </reaction>
</comment>
<proteinExistence type="inferred from homology"/>
<dbReference type="CDD" id="cd15465">
    <property type="entry name" value="bS6_mito"/>
    <property type="match status" value="1"/>
</dbReference>
<evidence type="ECO:0000256" key="3">
    <source>
        <dbReference type="ARBA" id="ARBA00022517"/>
    </source>
</evidence>
<keyword evidence="4 10" id="KW-0698">rRNA processing</keyword>
<dbReference type="PANTHER" id="PTHR12595:SF0">
    <property type="entry name" value="ADENYLATE KINASE ISOENZYME 6"/>
    <property type="match status" value="1"/>
</dbReference>
<protein>
    <recommendedName>
        <fullName evidence="10">Adenylate kinase isoenzyme 6 homolog</fullName>
        <shortName evidence="10">AK6</shortName>
        <ecNumber evidence="10">2.7.4.3</ecNumber>
    </recommendedName>
    <alternativeName>
        <fullName evidence="10">Dual activity adenylate kinase/ATPase</fullName>
        <shortName evidence="10">AK/ATPase</shortName>
    </alternativeName>
</protein>
<dbReference type="GO" id="GO:0005524">
    <property type="term" value="F:ATP binding"/>
    <property type="evidence" value="ECO:0007669"/>
    <property type="project" value="UniProtKB-KW"/>
</dbReference>
<feature type="region of interest" description="NMPbind" evidence="10">
    <location>
        <begin position="38"/>
        <end position="61"/>
    </location>
</feature>
<dbReference type="Proteomes" id="UP000655588">
    <property type="component" value="Unassembled WGS sequence"/>
</dbReference>
<dbReference type="InterPro" id="IPR020618">
    <property type="entry name" value="Adenyl_kinase_AK6"/>
</dbReference>
<dbReference type="SUPFAM" id="SSF52540">
    <property type="entry name" value="P-loop containing nucleoside triphosphate hydrolases"/>
    <property type="match status" value="1"/>
</dbReference>
<evidence type="ECO:0000256" key="7">
    <source>
        <dbReference type="ARBA" id="ARBA00022777"/>
    </source>
</evidence>
<keyword evidence="8 10" id="KW-0067">ATP-binding</keyword>
<evidence type="ECO:0000313" key="12">
    <source>
        <dbReference type="Proteomes" id="UP000655588"/>
    </source>
</evidence>
<dbReference type="Gene3D" id="3.40.50.300">
    <property type="entry name" value="P-loop containing nucleotide triphosphate hydrolases"/>
    <property type="match status" value="1"/>
</dbReference>
<comment type="caution">
    <text evidence="11">The sequence shown here is derived from an EMBL/GenBank/DDBJ whole genome shotgun (WGS) entry which is preliminary data.</text>
</comment>
<dbReference type="GO" id="GO:0004017">
    <property type="term" value="F:AMP kinase activity"/>
    <property type="evidence" value="ECO:0007669"/>
    <property type="project" value="UniProtKB-UniRule"/>
</dbReference>
<dbReference type="InterPro" id="IPR000529">
    <property type="entry name" value="Ribosomal_bS6"/>
</dbReference>
<evidence type="ECO:0000256" key="1">
    <source>
        <dbReference type="ARBA" id="ARBA00000582"/>
    </source>
</evidence>
<keyword evidence="12" id="KW-1185">Reference proteome</keyword>
<gene>
    <name evidence="11" type="ORF">E2986_12200</name>
</gene>
<dbReference type="Pfam" id="PF13238">
    <property type="entry name" value="AAA_18"/>
    <property type="match status" value="1"/>
</dbReference>
<comment type="caution">
    <text evidence="10">Lacks conserved residue(s) required for the propagation of feature annotation.</text>
</comment>
<keyword evidence="3 10" id="KW-0690">Ribosome biogenesis</keyword>
<feature type="region of interest" description="LID" evidence="10">
    <location>
        <begin position="113"/>
        <end position="123"/>
    </location>
</feature>
<dbReference type="AlphaFoldDB" id="A0A833S5X4"/>
<dbReference type="GO" id="GO:0006364">
    <property type="term" value="P:rRNA processing"/>
    <property type="evidence" value="ECO:0007669"/>
    <property type="project" value="UniProtKB-KW"/>
</dbReference>
<keyword evidence="9 10" id="KW-0539">Nucleus</keyword>
<comment type="subunit">
    <text evidence="10">Monomer and homodimer. Interacts with small ribosomal subunit protein uS11. Not a structural component of 43S pre-ribosomes, but transiently interacts with them by binding to uS11.</text>
</comment>
<evidence type="ECO:0000256" key="8">
    <source>
        <dbReference type="ARBA" id="ARBA00022840"/>
    </source>
</evidence>
<dbReference type="Pfam" id="PF01250">
    <property type="entry name" value="Ribosomal_S6"/>
    <property type="match status" value="1"/>
</dbReference>
<dbReference type="EMBL" id="WNWW01000281">
    <property type="protein sequence ID" value="KAF3426996.1"/>
    <property type="molecule type" value="Genomic_DNA"/>
</dbReference>
<dbReference type="GO" id="GO:0016887">
    <property type="term" value="F:ATP hydrolysis activity"/>
    <property type="evidence" value="ECO:0007669"/>
    <property type="project" value="UniProtKB-UniRule"/>
</dbReference>
<comment type="similarity">
    <text evidence="10">Belongs to the adenylate kinase family. AK6 subfamily.</text>
</comment>